<feature type="non-terminal residue" evidence="2">
    <location>
        <position position="1"/>
    </location>
</feature>
<organism evidence="2 3">
    <name type="scientific">Metarhizium anisopliae (strain ARSEF 549)</name>
    <dbReference type="NCBI Taxonomy" id="3151832"/>
    <lineage>
        <taxon>Eukaryota</taxon>
        <taxon>Fungi</taxon>
        <taxon>Dikarya</taxon>
        <taxon>Ascomycota</taxon>
        <taxon>Pezizomycotina</taxon>
        <taxon>Sordariomycetes</taxon>
        <taxon>Hypocreomycetidae</taxon>
        <taxon>Hypocreales</taxon>
        <taxon>Clavicipitaceae</taxon>
        <taxon>Metarhizium</taxon>
    </lineage>
</organism>
<dbReference type="Proteomes" id="UP000031186">
    <property type="component" value="Unassembled WGS sequence"/>
</dbReference>
<evidence type="ECO:0000313" key="3">
    <source>
        <dbReference type="Proteomes" id="UP000031186"/>
    </source>
</evidence>
<feature type="region of interest" description="Disordered" evidence="1">
    <location>
        <begin position="58"/>
        <end position="87"/>
    </location>
</feature>
<sequence>MPVLHAAATLANIKARYIHQTRHVKVMAKATVADDEGTPIFFIGKPQCPSRGFQVVLSATPRGRRPRPPPTWNHGRMSPGGGDKGHLTVLGSTDPGLVLYLAPGPSTLDRHQPAFPYHGRMGSKTERPPFGRVGRLAMLEPERSW</sequence>
<dbReference type="VEuPathDB" id="FungiDB:MAN_07814"/>
<accession>A0A0B4EX24</accession>
<proteinExistence type="predicted"/>
<evidence type="ECO:0000256" key="1">
    <source>
        <dbReference type="SAM" id="MobiDB-lite"/>
    </source>
</evidence>
<dbReference type="OrthoDB" id="10492535at2759"/>
<evidence type="ECO:0000313" key="2">
    <source>
        <dbReference type="EMBL" id="KID62598.1"/>
    </source>
</evidence>
<comment type="caution">
    <text evidence="2">The sequence shown here is derived from an EMBL/GenBank/DDBJ whole genome shotgun (WGS) entry which is preliminary data.</text>
</comment>
<dbReference type="AlphaFoldDB" id="A0A0B4EX24"/>
<gene>
    <name evidence="2" type="ORF">MAN_07814</name>
</gene>
<protein>
    <submittedName>
        <fullName evidence="2">Uncharacterized protein</fullName>
    </submittedName>
</protein>
<dbReference type="HOGENOM" id="CLU_122024_0_0_1"/>
<dbReference type="EMBL" id="AZNF01000011">
    <property type="protein sequence ID" value="KID62598.1"/>
    <property type="molecule type" value="Genomic_DNA"/>
</dbReference>
<name>A0A0B4EX24_METAF</name>
<reference evidence="2 3" key="1">
    <citation type="journal article" date="2014" name="Proc. Natl. Acad. Sci. U.S.A.">
        <title>Trajectory and genomic determinants of fungal-pathogen speciation and host adaptation.</title>
        <authorList>
            <person name="Hu X."/>
            <person name="Xiao G."/>
            <person name="Zheng P."/>
            <person name="Shang Y."/>
            <person name="Su Y."/>
            <person name="Zhang X."/>
            <person name="Liu X."/>
            <person name="Zhan S."/>
            <person name="St Leger R.J."/>
            <person name="Wang C."/>
        </authorList>
    </citation>
    <scope>NUCLEOTIDE SEQUENCE [LARGE SCALE GENOMIC DNA]</scope>
    <source>
        <strain evidence="2 3">ARSEF 549</strain>
    </source>
</reference>
<keyword evidence="3" id="KW-1185">Reference proteome</keyword>